<dbReference type="AlphaFoldDB" id="A0A5K3FKZ2"/>
<name>A0A5K3FKZ2_MESCO</name>
<accession>A0A5K3FKZ2</accession>
<sequence length="129" mass="14502">LWGRSEPWRRLRAQTQWYALASANPVSLCVPTACEEGKQPTKEGHKRGTLYNELRDQRILGYSTVAMHRGADTLDHAGLNQSISLSLSTDCENDMQPTREKDEREALFHEQLSSVTDLDSRCMSHGSGL</sequence>
<proteinExistence type="predicted"/>
<dbReference type="WBParaSite" id="MCU_009123-RA">
    <property type="protein sequence ID" value="MCU_009123-RA"/>
    <property type="gene ID" value="MCU_009123"/>
</dbReference>
<organism evidence="1">
    <name type="scientific">Mesocestoides corti</name>
    <name type="common">Flatworm</name>
    <dbReference type="NCBI Taxonomy" id="53468"/>
    <lineage>
        <taxon>Eukaryota</taxon>
        <taxon>Metazoa</taxon>
        <taxon>Spiralia</taxon>
        <taxon>Lophotrochozoa</taxon>
        <taxon>Platyhelminthes</taxon>
        <taxon>Cestoda</taxon>
        <taxon>Eucestoda</taxon>
        <taxon>Cyclophyllidea</taxon>
        <taxon>Mesocestoididae</taxon>
        <taxon>Mesocestoides</taxon>
    </lineage>
</organism>
<reference evidence="1" key="1">
    <citation type="submission" date="2019-11" db="UniProtKB">
        <authorList>
            <consortium name="WormBaseParasite"/>
        </authorList>
    </citation>
    <scope>IDENTIFICATION</scope>
</reference>
<protein>
    <submittedName>
        <fullName evidence="1">Teneurin N-terminal domain-containing protein</fullName>
    </submittedName>
</protein>
<evidence type="ECO:0000313" key="1">
    <source>
        <dbReference type="WBParaSite" id="MCU_009123-RA"/>
    </source>
</evidence>